<reference evidence="1 2" key="1">
    <citation type="submission" date="2017-12" db="EMBL/GenBank/DDBJ databases">
        <title>Sequencing the genomes of 1000 Actinobacteria strains.</title>
        <authorList>
            <person name="Klenk H.-P."/>
        </authorList>
    </citation>
    <scope>NUCLEOTIDE SEQUENCE [LARGE SCALE GENOMIC DNA]</scope>
    <source>
        <strain evidence="1 2">DSM 44489</strain>
    </source>
</reference>
<evidence type="ECO:0000313" key="1">
    <source>
        <dbReference type="EMBL" id="PKV81101.1"/>
    </source>
</evidence>
<sequence>MPGAIQSAEYMQLERLVRIYPRSCSAHIWRLAQINPARDYGEFHKRRRARTVAAPRARTLRPHLGCPTSYRVDERSRFRRRPAQRRPRWISAPRCVIGAMTPTLRRWSRHRSTVPTLPMRWGPPVLGARASLRLSGALDFGWWTGAFAAGRQVPTAWTDHARGVQLNLANARDVEYMSGRNRTLNQEFSRLPVRMVCLIQKNRPRAGNWPMHM</sequence>
<proteinExistence type="predicted"/>
<dbReference type="AlphaFoldDB" id="A0A2N3VHK0"/>
<organism evidence="1 2">
    <name type="scientific">Nocardia fluminea</name>
    <dbReference type="NCBI Taxonomy" id="134984"/>
    <lineage>
        <taxon>Bacteria</taxon>
        <taxon>Bacillati</taxon>
        <taxon>Actinomycetota</taxon>
        <taxon>Actinomycetes</taxon>
        <taxon>Mycobacteriales</taxon>
        <taxon>Nocardiaceae</taxon>
        <taxon>Nocardia</taxon>
    </lineage>
</organism>
<accession>A0A2N3VHK0</accession>
<keyword evidence="2" id="KW-1185">Reference proteome</keyword>
<dbReference type="Proteomes" id="UP000233766">
    <property type="component" value="Unassembled WGS sequence"/>
</dbReference>
<evidence type="ECO:0000313" key="2">
    <source>
        <dbReference type="Proteomes" id="UP000233766"/>
    </source>
</evidence>
<comment type="caution">
    <text evidence="1">The sequence shown here is derived from an EMBL/GenBank/DDBJ whole genome shotgun (WGS) entry which is preliminary data.</text>
</comment>
<gene>
    <name evidence="1" type="ORF">ATK86_5555</name>
</gene>
<protein>
    <submittedName>
        <fullName evidence="1">Uncharacterized protein</fullName>
    </submittedName>
</protein>
<name>A0A2N3VHK0_9NOCA</name>
<dbReference type="EMBL" id="PJMW01000002">
    <property type="protein sequence ID" value="PKV81101.1"/>
    <property type="molecule type" value="Genomic_DNA"/>
</dbReference>